<dbReference type="InterPro" id="IPR011989">
    <property type="entry name" value="ARM-like"/>
</dbReference>
<dbReference type="InterPro" id="IPR057600">
    <property type="entry name" value="TORTIFOLIA1/SINE1-2_N"/>
</dbReference>
<accession>A0AAD2DIR8</accession>
<evidence type="ECO:0000259" key="1">
    <source>
        <dbReference type="Pfam" id="PF24714"/>
    </source>
</evidence>
<dbReference type="AlphaFoldDB" id="A0AAD2DIR8"/>
<dbReference type="GO" id="GO:0005874">
    <property type="term" value="C:microtubule"/>
    <property type="evidence" value="ECO:0007669"/>
    <property type="project" value="InterPro"/>
</dbReference>
<protein>
    <recommendedName>
        <fullName evidence="1">TORTIFOLIA1/SINE1-2 N-terminal domain-containing protein</fullName>
    </recommendedName>
</protein>
<name>A0AAD2DIR8_9LAMI</name>
<dbReference type="Pfam" id="PF24714">
    <property type="entry name" value="TOR1L1_N"/>
    <property type="match status" value="1"/>
</dbReference>
<dbReference type="PANTHER" id="PTHR31355">
    <property type="entry name" value="MICROTUBULE-ASSOCIATED PROTEIN TORTIFOLIA1"/>
    <property type="match status" value="1"/>
</dbReference>
<organism evidence="2 3">
    <name type="scientific">Fraxinus pennsylvanica</name>
    <dbReference type="NCBI Taxonomy" id="56036"/>
    <lineage>
        <taxon>Eukaryota</taxon>
        <taxon>Viridiplantae</taxon>
        <taxon>Streptophyta</taxon>
        <taxon>Embryophyta</taxon>
        <taxon>Tracheophyta</taxon>
        <taxon>Spermatophyta</taxon>
        <taxon>Magnoliopsida</taxon>
        <taxon>eudicotyledons</taxon>
        <taxon>Gunneridae</taxon>
        <taxon>Pentapetalae</taxon>
        <taxon>asterids</taxon>
        <taxon>lamiids</taxon>
        <taxon>Lamiales</taxon>
        <taxon>Oleaceae</taxon>
        <taxon>Oleeae</taxon>
        <taxon>Fraxinus</taxon>
    </lineage>
</organism>
<proteinExistence type="predicted"/>
<reference evidence="2" key="1">
    <citation type="submission" date="2023-05" db="EMBL/GenBank/DDBJ databases">
        <authorList>
            <person name="Huff M."/>
        </authorList>
    </citation>
    <scope>NUCLEOTIDE SEQUENCE</scope>
</reference>
<evidence type="ECO:0000313" key="3">
    <source>
        <dbReference type="Proteomes" id="UP000834106"/>
    </source>
</evidence>
<gene>
    <name evidence="2" type="ORF">FPE_LOCUS3547</name>
</gene>
<dbReference type="EMBL" id="OU503037">
    <property type="protein sequence ID" value="CAI9756117.1"/>
    <property type="molecule type" value="Genomic_DNA"/>
</dbReference>
<dbReference type="SUPFAM" id="SSF48371">
    <property type="entry name" value="ARM repeat"/>
    <property type="match status" value="1"/>
</dbReference>
<dbReference type="Proteomes" id="UP000834106">
    <property type="component" value="Chromosome 2"/>
</dbReference>
<keyword evidence="3" id="KW-1185">Reference proteome</keyword>
<sequence length="111" mass="12290">MSKLLSAIVRRLRDPDSSVRSACVSASLSLSSRLTSSSFASITKPFLEFLFREHDSNTRAALCLVSIIEGSQSLDSGSLKRLLLRFWIQSVEKSCPNSISHEHIEEMGFGQ</sequence>
<dbReference type="InterPro" id="IPR033337">
    <property type="entry name" value="TORTIFOLIA1/SINE1-2"/>
</dbReference>
<feature type="domain" description="TORTIFOLIA1/SINE1-2 N-terminal" evidence="1">
    <location>
        <begin position="1"/>
        <end position="86"/>
    </location>
</feature>
<evidence type="ECO:0000313" key="2">
    <source>
        <dbReference type="EMBL" id="CAI9756117.1"/>
    </source>
</evidence>
<dbReference type="GO" id="GO:0008017">
    <property type="term" value="F:microtubule binding"/>
    <property type="evidence" value="ECO:0007669"/>
    <property type="project" value="InterPro"/>
</dbReference>
<dbReference type="InterPro" id="IPR016024">
    <property type="entry name" value="ARM-type_fold"/>
</dbReference>
<dbReference type="Gene3D" id="1.25.10.10">
    <property type="entry name" value="Leucine-rich Repeat Variant"/>
    <property type="match status" value="1"/>
</dbReference>
<dbReference type="PANTHER" id="PTHR31355:SF8">
    <property type="entry name" value="TORTIFOLIA1-LIKE PROTEIN 3"/>
    <property type="match status" value="1"/>
</dbReference>